<dbReference type="GO" id="GO:0005102">
    <property type="term" value="F:signaling receptor binding"/>
    <property type="evidence" value="ECO:0007669"/>
    <property type="project" value="TreeGrafter"/>
</dbReference>
<evidence type="ECO:0000256" key="4">
    <source>
        <dbReference type="SAM" id="MobiDB-lite"/>
    </source>
</evidence>
<feature type="region of interest" description="Disordered" evidence="4">
    <location>
        <begin position="756"/>
        <end position="830"/>
    </location>
</feature>
<name>A0A9D4KZJ0_DREPO</name>
<reference evidence="6" key="1">
    <citation type="journal article" date="2019" name="bioRxiv">
        <title>The Genome of the Zebra Mussel, Dreissena polymorpha: A Resource for Invasive Species Research.</title>
        <authorList>
            <person name="McCartney M.A."/>
            <person name="Auch B."/>
            <person name="Kono T."/>
            <person name="Mallez S."/>
            <person name="Zhang Y."/>
            <person name="Obille A."/>
            <person name="Becker A."/>
            <person name="Abrahante J.E."/>
            <person name="Garbe J."/>
            <person name="Badalamenti J.P."/>
            <person name="Herman A."/>
            <person name="Mangelson H."/>
            <person name="Liachko I."/>
            <person name="Sullivan S."/>
            <person name="Sone E.D."/>
            <person name="Koren S."/>
            <person name="Silverstein K.A.T."/>
            <person name="Beckman K.B."/>
            <person name="Gohl D.M."/>
        </authorList>
    </citation>
    <scope>NUCLEOTIDE SEQUENCE</scope>
    <source>
        <strain evidence="6">Duluth1</strain>
        <tissue evidence="6">Whole animal</tissue>
    </source>
</reference>
<keyword evidence="3" id="KW-0325">Glycoprotein</keyword>
<dbReference type="Pfam" id="PF26129">
    <property type="entry name" value="Vwde"/>
    <property type="match status" value="1"/>
</dbReference>
<dbReference type="PANTHER" id="PTHR14949:SF56">
    <property type="entry name" value="EGF-LIKE-DOMAIN, MULTIPLE 7"/>
    <property type="match status" value="1"/>
</dbReference>
<dbReference type="Pfam" id="PF23106">
    <property type="entry name" value="EGF_Teneurin"/>
    <property type="match status" value="1"/>
</dbReference>
<protein>
    <recommendedName>
        <fullName evidence="5">VWFD domain-containing protein</fullName>
    </recommendedName>
</protein>
<keyword evidence="1" id="KW-0732">Signal</keyword>
<evidence type="ECO:0000313" key="7">
    <source>
        <dbReference type="Proteomes" id="UP000828390"/>
    </source>
</evidence>
<evidence type="ECO:0000256" key="3">
    <source>
        <dbReference type="ARBA" id="ARBA00023180"/>
    </source>
</evidence>
<feature type="compositionally biased region" description="Polar residues" evidence="4">
    <location>
        <begin position="804"/>
        <end position="823"/>
    </location>
</feature>
<sequence length="859" mass="95822">MGFSLLCAVQGQQSSIGNFSRTKFSNLKFCGIKVHSVSPLRVKDTDNAFISLELTVPFECPTSSKDCFIEVDVFTPTATIDTCTIATLANLQMNSRPCGVRFNTSEVHKIKNITITNKVGASVSKPEFGIEYDVLMSTHSLRSHDMLSKYWIESVKVHTFVDSTKVGSAHCFAHSDPHMQTFDKKLFENQKPGIYLLYRNTKYKTEVHTMHAPCPNYNERNDSPYCTKAVAVRAGRDVYIIDILEQSSTFKICDDAVLSHKIHKMPGNAYDIYLPTGAIVHIRNTWQTFLEIDIDAGLLDYKETDGLCGKFDGDSTNDAAGVCCKLEQSNSLFDHNFRLKLERWQEELTVCSCDCDPRDDCSLKNYVTCSSDRVKICAHVESKTVYSGMCLTDRRKRDIHVQHEFQPDSNVYALDSLISKGRFRREATVLDLPTARRQCENAMNTTSVQMCSDLPGLNINTYIENCALDAMASNSMEWTQLHIEGIKKACIRIVEFNQPIPAEILANFNTTSNYENNSTNTSDVSFLLSTTPSFLNTSLFTSDLLQRIKEVSCPNDCDNHGQCMNGKCRCDNGYIGDDCSVDSNAAPIIVGIPDRGLCDIKERPCKQTAVIGRNFVESAKLSCRLTPIQVAFENQTIEFPSTVVNASLDTFLQIFCPLPKRQRRSVDSYNSSDVAAHGYRVSVSNNMKNFSNEDTIVIYDSRCTDCEKRNGTIVCTRKPQNCMHDGRCYEQGDIVDGYECVGSSTIQWNEVVTTKDVHPPKTTSSTDQGYSVVTTKDVHPPKTTSSTDQGYSAGVTTEDVRPPKTTSSREQGYTSRTVPSTSFAKPHHKSSAAPLHQGLIILATTFTIQEIMRAHMMGT</sequence>
<dbReference type="PANTHER" id="PTHR14949">
    <property type="entry name" value="EGF-LIKE-DOMAIN, MULTIPLE 7, 8"/>
    <property type="match status" value="1"/>
</dbReference>
<evidence type="ECO:0000313" key="6">
    <source>
        <dbReference type="EMBL" id="KAH3849053.1"/>
    </source>
</evidence>
<keyword evidence="2" id="KW-1015">Disulfide bond</keyword>
<evidence type="ECO:0000256" key="1">
    <source>
        <dbReference type="ARBA" id="ARBA00022729"/>
    </source>
</evidence>
<accession>A0A9D4KZJ0</accession>
<dbReference type="PROSITE" id="PS00022">
    <property type="entry name" value="EGF_1"/>
    <property type="match status" value="1"/>
</dbReference>
<proteinExistence type="predicted"/>
<keyword evidence="7" id="KW-1185">Reference proteome</keyword>
<dbReference type="AlphaFoldDB" id="A0A9D4KZJ0"/>
<reference evidence="6" key="2">
    <citation type="submission" date="2020-11" db="EMBL/GenBank/DDBJ databases">
        <authorList>
            <person name="McCartney M.A."/>
            <person name="Auch B."/>
            <person name="Kono T."/>
            <person name="Mallez S."/>
            <person name="Becker A."/>
            <person name="Gohl D.M."/>
            <person name="Silverstein K.A.T."/>
            <person name="Koren S."/>
            <person name="Bechman K.B."/>
            <person name="Herman A."/>
            <person name="Abrahante J.E."/>
            <person name="Garbe J."/>
        </authorList>
    </citation>
    <scope>NUCLEOTIDE SEQUENCE</scope>
    <source>
        <strain evidence="6">Duluth1</strain>
        <tissue evidence="6">Whole animal</tissue>
    </source>
</reference>
<dbReference type="GO" id="GO:0009986">
    <property type="term" value="C:cell surface"/>
    <property type="evidence" value="ECO:0007669"/>
    <property type="project" value="TreeGrafter"/>
</dbReference>
<dbReference type="PROSITE" id="PS01186">
    <property type="entry name" value="EGF_2"/>
    <property type="match status" value="1"/>
</dbReference>
<evidence type="ECO:0000256" key="2">
    <source>
        <dbReference type="ARBA" id="ARBA00023157"/>
    </source>
</evidence>
<dbReference type="InterPro" id="IPR000742">
    <property type="entry name" value="EGF"/>
</dbReference>
<dbReference type="InterPro" id="IPR001846">
    <property type="entry name" value="VWF_type-D"/>
</dbReference>
<dbReference type="CDD" id="cd00054">
    <property type="entry name" value="EGF_CA"/>
    <property type="match status" value="1"/>
</dbReference>
<dbReference type="InterPro" id="IPR058727">
    <property type="entry name" value="Helical_Vwde"/>
</dbReference>
<dbReference type="Proteomes" id="UP000828390">
    <property type="component" value="Unassembled WGS sequence"/>
</dbReference>
<dbReference type="PROSITE" id="PS51233">
    <property type="entry name" value="VWFD"/>
    <property type="match status" value="1"/>
</dbReference>
<dbReference type="GO" id="GO:0005576">
    <property type="term" value="C:extracellular region"/>
    <property type="evidence" value="ECO:0007669"/>
    <property type="project" value="TreeGrafter"/>
</dbReference>
<dbReference type="Pfam" id="PF00094">
    <property type="entry name" value="VWD"/>
    <property type="match status" value="1"/>
</dbReference>
<gene>
    <name evidence="6" type="ORF">DPMN_091442</name>
</gene>
<organism evidence="6 7">
    <name type="scientific">Dreissena polymorpha</name>
    <name type="common">Zebra mussel</name>
    <name type="synonym">Mytilus polymorpha</name>
    <dbReference type="NCBI Taxonomy" id="45954"/>
    <lineage>
        <taxon>Eukaryota</taxon>
        <taxon>Metazoa</taxon>
        <taxon>Spiralia</taxon>
        <taxon>Lophotrochozoa</taxon>
        <taxon>Mollusca</taxon>
        <taxon>Bivalvia</taxon>
        <taxon>Autobranchia</taxon>
        <taxon>Heteroconchia</taxon>
        <taxon>Euheterodonta</taxon>
        <taxon>Imparidentia</taxon>
        <taxon>Neoheterodontei</taxon>
        <taxon>Myida</taxon>
        <taxon>Dreissenoidea</taxon>
        <taxon>Dreissenidae</taxon>
        <taxon>Dreissena</taxon>
    </lineage>
</organism>
<dbReference type="InterPro" id="IPR050969">
    <property type="entry name" value="Dev_Signal_Modulators"/>
</dbReference>
<feature type="domain" description="VWFD" evidence="5">
    <location>
        <begin position="169"/>
        <end position="352"/>
    </location>
</feature>
<evidence type="ECO:0000259" key="5">
    <source>
        <dbReference type="PROSITE" id="PS51233"/>
    </source>
</evidence>
<dbReference type="FunFam" id="2.10.25.10:FF:000001">
    <property type="entry name" value="Tenascin C"/>
    <property type="match status" value="1"/>
</dbReference>
<dbReference type="EMBL" id="JAIWYP010000003">
    <property type="protein sequence ID" value="KAH3849053.1"/>
    <property type="molecule type" value="Genomic_DNA"/>
</dbReference>
<comment type="caution">
    <text evidence="6">The sequence shown here is derived from an EMBL/GenBank/DDBJ whole genome shotgun (WGS) entry which is preliminary data.</text>
</comment>
<feature type="compositionally biased region" description="Polar residues" evidence="4">
    <location>
        <begin position="761"/>
        <end position="774"/>
    </location>
</feature>
<dbReference type="Gene3D" id="2.60.120.260">
    <property type="entry name" value="Galactose-binding domain-like"/>
    <property type="match status" value="1"/>
</dbReference>